<keyword evidence="1 11" id="KW-0963">Cytoplasm</keyword>
<dbReference type="FunFam" id="3.40.50.300:FF:000011">
    <property type="entry name" value="Putative ABC transporter ATP-binding component"/>
    <property type="match status" value="1"/>
</dbReference>
<feature type="binding site" evidence="11">
    <location>
        <begin position="36"/>
        <end position="43"/>
    </location>
    <ligand>
        <name>ATP</name>
        <dbReference type="ChEBI" id="CHEBI:30616"/>
        <label>1</label>
    </ligand>
</feature>
<proteinExistence type="inferred from homology"/>
<dbReference type="InterPro" id="IPR003439">
    <property type="entry name" value="ABC_transporter-like_ATP-bd"/>
</dbReference>
<comment type="function">
    <text evidence="11">Probably plays a role in ribosome assembly or function. May be involved in resolution of branched DNA intermediates that result from template switching in postreplication gaps. Binds DNA and has ATPase activity.</text>
</comment>
<comment type="caution">
    <text evidence="14">The sequence shown here is derived from an EMBL/GenBank/DDBJ whole genome shotgun (WGS) entry which is preliminary data.</text>
</comment>
<dbReference type="GO" id="GO:0006281">
    <property type="term" value="P:DNA repair"/>
    <property type="evidence" value="ECO:0007669"/>
    <property type="project" value="UniProtKB-KW"/>
</dbReference>
<evidence type="ECO:0000256" key="8">
    <source>
        <dbReference type="ARBA" id="ARBA00023204"/>
    </source>
</evidence>
<evidence type="ECO:0000256" key="3">
    <source>
        <dbReference type="ARBA" id="ARBA00022741"/>
    </source>
</evidence>
<dbReference type="AlphaFoldDB" id="A0AA37SWV3"/>
<organism evidence="14 15">
    <name type="scientific">Agaribacter marinus</name>
    <dbReference type="NCBI Taxonomy" id="1431249"/>
    <lineage>
        <taxon>Bacteria</taxon>
        <taxon>Pseudomonadati</taxon>
        <taxon>Pseudomonadota</taxon>
        <taxon>Gammaproteobacteria</taxon>
        <taxon>Alteromonadales</taxon>
        <taxon>Alteromonadaceae</taxon>
        <taxon>Agaribacter</taxon>
    </lineage>
</organism>
<dbReference type="Pfam" id="PF16326">
    <property type="entry name" value="ABC_tran_CTD"/>
    <property type="match status" value="1"/>
</dbReference>
<evidence type="ECO:0000256" key="6">
    <source>
        <dbReference type="ARBA" id="ARBA00022840"/>
    </source>
</evidence>
<keyword evidence="15" id="KW-1185">Reference proteome</keyword>
<keyword evidence="8 11" id="KW-0234">DNA repair</keyword>
<dbReference type="PROSITE" id="PS50893">
    <property type="entry name" value="ABC_TRANSPORTER_2"/>
    <property type="match status" value="2"/>
</dbReference>
<dbReference type="GO" id="GO:0016887">
    <property type="term" value="F:ATP hydrolysis activity"/>
    <property type="evidence" value="ECO:0007669"/>
    <property type="project" value="UniProtKB-UniRule"/>
</dbReference>
<feature type="region of interest" description="Disordered" evidence="12">
    <location>
        <begin position="541"/>
        <end position="567"/>
    </location>
</feature>
<evidence type="ECO:0000256" key="4">
    <source>
        <dbReference type="ARBA" id="ARBA00022763"/>
    </source>
</evidence>
<dbReference type="EC" id="3.6.1.-" evidence="11"/>
<dbReference type="GO" id="GO:0005524">
    <property type="term" value="F:ATP binding"/>
    <property type="evidence" value="ECO:0007669"/>
    <property type="project" value="UniProtKB-UniRule"/>
</dbReference>
<feature type="compositionally biased region" description="Basic and acidic residues" evidence="12">
    <location>
        <begin position="541"/>
        <end position="552"/>
    </location>
</feature>
<evidence type="ECO:0000256" key="2">
    <source>
        <dbReference type="ARBA" id="ARBA00022737"/>
    </source>
</evidence>
<dbReference type="EMBL" id="BSOT01000005">
    <property type="protein sequence ID" value="GLR70124.1"/>
    <property type="molecule type" value="Genomic_DNA"/>
</dbReference>
<keyword evidence="4 11" id="KW-0227">DNA damage</keyword>
<dbReference type="CDD" id="cd03221">
    <property type="entry name" value="ABCF_EF-3"/>
    <property type="match status" value="2"/>
</dbReference>
<dbReference type="InterPro" id="IPR017871">
    <property type="entry name" value="ABC_transporter-like_CS"/>
</dbReference>
<evidence type="ECO:0000256" key="12">
    <source>
        <dbReference type="SAM" id="MobiDB-lite"/>
    </source>
</evidence>
<accession>A0AA37SWV3</accession>
<dbReference type="RefSeq" id="WP_284216428.1">
    <property type="nucleotide sequence ID" value="NZ_BSOT01000005.1"/>
</dbReference>
<comment type="catalytic activity">
    <reaction evidence="9 11">
        <text>ATP + H2O = ADP + phosphate + H(+)</text>
        <dbReference type="Rhea" id="RHEA:13065"/>
        <dbReference type="ChEBI" id="CHEBI:15377"/>
        <dbReference type="ChEBI" id="CHEBI:15378"/>
        <dbReference type="ChEBI" id="CHEBI:30616"/>
        <dbReference type="ChEBI" id="CHEBI:43474"/>
        <dbReference type="ChEBI" id="CHEBI:456216"/>
    </reaction>
</comment>
<dbReference type="HAMAP" id="MF_00848">
    <property type="entry name" value="Uup"/>
    <property type="match status" value="1"/>
</dbReference>
<evidence type="ECO:0000256" key="5">
    <source>
        <dbReference type="ARBA" id="ARBA00022801"/>
    </source>
</evidence>
<dbReference type="InterPro" id="IPR003593">
    <property type="entry name" value="AAA+_ATPase"/>
</dbReference>
<dbReference type="GO" id="GO:0043022">
    <property type="term" value="F:ribosome binding"/>
    <property type="evidence" value="ECO:0007669"/>
    <property type="project" value="UniProtKB-UniRule"/>
</dbReference>
<dbReference type="InterPro" id="IPR027417">
    <property type="entry name" value="P-loop_NTPase"/>
</dbReference>
<dbReference type="Pfam" id="PF00005">
    <property type="entry name" value="ABC_tran"/>
    <property type="match status" value="2"/>
</dbReference>
<dbReference type="InterPro" id="IPR043686">
    <property type="entry name" value="Uup"/>
</dbReference>
<evidence type="ECO:0000256" key="10">
    <source>
        <dbReference type="ARBA" id="ARBA00061478"/>
    </source>
</evidence>
<dbReference type="InterPro" id="IPR037118">
    <property type="entry name" value="Val-tRNA_synth_C_sf"/>
</dbReference>
<dbReference type="Gene3D" id="3.40.50.300">
    <property type="entry name" value="P-loop containing nucleotide triphosphate hydrolases"/>
    <property type="match status" value="2"/>
</dbReference>
<comment type="similarity">
    <text evidence="10 11">Belongs to the ABC transporter superfamily. ABCF family. Uup subfamily.</text>
</comment>
<reference evidence="14" key="2">
    <citation type="submission" date="2023-01" db="EMBL/GenBank/DDBJ databases">
        <title>Draft genome sequence of Agaribacter marinus strain NBRC 110023.</title>
        <authorList>
            <person name="Sun Q."/>
            <person name="Mori K."/>
        </authorList>
    </citation>
    <scope>NUCLEOTIDE SEQUENCE</scope>
    <source>
        <strain evidence="14">NBRC 110023</strain>
    </source>
</reference>
<dbReference type="Proteomes" id="UP001156601">
    <property type="component" value="Unassembled WGS sequence"/>
</dbReference>
<dbReference type="SMART" id="SM00382">
    <property type="entry name" value="AAA"/>
    <property type="match status" value="2"/>
</dbReference>
<evidence type="ECO:0000313" key="14">
    <source>
        <dbReference type="EMBL" id="GLR70124.1"/>
    </source>
</evidence>
<feature type="binding site" evidence="11">
    <location>
        <begin position="352"/>
        <end position="359"/>
    </location>
    <ligand>
        <name>ATP</name>
        <dbReference type="ChEBI" id="CHEBI:30616"/>
        <label>2</label>
    </ligand>
</feature>
<dbReference type="PANTHER" id="PTHR42855">
    <property type="entry name" value="ABC TRANSPORTER ATP-BINDING SUBUNIT"/>
    <property type="match status" value="1"/>
</dbReference>
<dbReference type="NCBIfam" id="NF008358">
    <property type="entry name" value="PRK11147.1"/>
    <property type="match status" value="1"/>
</dbReference>
<dbReference type="Gene3D" id="1.10.287.380">
    <property type="entry name" value="Valyl-tRNA synthetase, C-terminal domain"/>
    <property type="match status" value="1"/>
</dbReference>
<dbReference type="PROSITE" id="PS00211">
    <property type="entry name" value="ABC_TRANSPORTER_1"/>
    <property type="match status" value="2"/>
</dbReference>
<evidence type="ECO:0000256" key="9">
    <source>
        <dbReference type="ARBA" id="ARBA00049360"/>
    </source>
</evidence>
<reference evidence="14" key="1">
    <citation type="journal article" date="2014" name="Int. J. Syst. Evol. Microbiol.">
        <title>Complete genome sequence of Corynebacterium casei LMG S-19264T (=DSM 44701T), isolated from a smear-ripened cheese.</title>
        <authorList>
            <consortium name="US DOE Joint Genome Institute (JGI-PGF)"/>
            <person name="Walter F."/>
            <person name="Albersmeier A."/>
            <person name="Kalinowski J."/>
            <person name="Ruckert C."/>
        </authorList>
    </citation>
    <scope>NUCLEOTIDE SEQUENCE</scope>
    <source>
        <strain evidence="14">NBRC 110023</strain>
    </source>
</reference>
<sequence length="638" mass="72248">MSLVQVINGSIIFGQPPLLDGANFNVHENERLCILGRNGSGKSTLLKVLSKDIKLDDGQLLFSHELVISRLSQDPPQRTDVSIFDYVAEGLKDNADLLKRYNKQTALVVDDPSETNLNKLQTLQEQLETKNAWGLEQRIHQLLTQFDLVPESSLAALSGGWRRKAALARAMVQSPDILLLDEPTNHLDIDTVKWLEDTVMSFQGAVVFISHDRAFIKRVATRILDIDRGKVTSYDTNYDDYLVKKAHDLEVEAEQNKLFDKKLAQEEVWIRQGIKARRTRNEGRVRALKALRNEFKERRNLSGNAVITATNTTRSGKRIFELENVSYGFSNKTIVNGLNVLISRGDKLALIGPNGSGKTTFIKLLLGELSPDKGEIIRGTNIEVAYFDQHRSQLDLEKTVIDTVADGKRDLVVNGHNRHVISYLQDYLFTPERANVPVKALSGGEKNRLMLAKLMLKPNNLLILDEPTNDLDVETLELLESLLMDYEGTLLLVSHDRIFIDNVVTSCLSFENNGNIRQFVGGYADMAAWYAQQEKHIQATVESEKKEKEKPQKSSNSNNKSGKLSYKESRELTLLPQEIDTIETDIETLQEKINHPDFFQKNVDETQPVLDELAKLEEKLDATFERWQILEDKNNNAQ</sequence>
<dbReference type="SUPFAM" id="SSF52540">
    <property type="entry name" value="P-loop containing nucleoside triphosphate hydrolases"/>
    <property type="match status" value="2"/>
</dbReference>
<dbReference type="GO" id="GO:0003677">
    <property type="term" value="F:DNA binding"/>
    <property type="evidence" value="ECO:0007669"/>
    <property type="project" value="UniProtKB-UniRule"/>
</dbReference>
<evidence type="ECO:0000256" key="11">
    <source>
        <dbReference type="HAMAP-Rule" id="MF_00848"/>
    </source>
</evidence>
<evidence type="ECO:0000256" key="1">
    <source>
        <dbReference type="ARBA" id="ARBA00022490"/>
    </source>
</evidence>
<dbReference type="Pfam" id="PF12848">
    <property type="entry name" value="ABC_tran_Xtn"/>
    <property type="match status" value="1"/>
</dbReference>
<keyword evidence="3 11" id="KW-0547">Nucleotide-binding</keyword>
<keyword evidence="7 11" id="KW-0238">DNA-binding</keyword>
<dbReference type="GO" id="GO:0005737">
    <property type="term" value="C:cytoplasm"/>
    <property type="evidence" value="ECO:0007669"/>
    <property type="project" value="UniProtKB-SubCell"/>
</dbReference>
<dbReference type="InterPro" id="IPR051309">
    <property type="entry name" value="ABCF_ATPase"/>
</dbReference>
<gene>
    <name evidence="11" type="primary">uup</name>
    <name evidence="14" type="ORF">GCM10007852_10320</name>
</gene>
<dbReference type="PANTHER" id="PTHR42855:SF1">
    <property type="entry name" value="ABC TRANSPORTER DOMAIN-CONTAINING PROTEIN"/>
    <property type="match status" value="1"/>
</dbReference>
<feature type="domain" description="ABC transporter" evidence="13">
    <location>
        <begin position="4"/>
        <end position="253"/>
    </location>
</feature>
<feature type="compositionally biased region" description="Low complexity" evidence="12">
    <location>
        <begin position="553"/>
        <end position="564"/>
    </location>
</feature>
<evidence type="ECO:0000259" key="13">
    <source>
        <dbReference type="PROSITE" id="PS50893"/>
    </source>
</evidence>
<evidence type="ECO:0000313" key="15">
    <source>
        <dbReference type="Proteomes" id="UP001156601"/>
    </source>
</evidence>
<keyword evidence="6 11" id="KW-0067">ATP-binding</keyword>
<dbReference type="InterPro" id="IPR032781">
    <property type="entry name" value="ABC_tran_Xtn"/>
</dbReference>
<keyword evidence="5 11" id="KW-0378">Hydrolase</keyword>
<keyword evidence="2 11" id="KW-0677">Repeat</keyword>
<dbReference type="FunFam" id="3.40.50.300:FF:000309">
    <property type="entry name" value="ABC transporter ATP-binding protein"/>
    <property type="match status" value="1"/>
</dbReference>
<feature type="domain" description="ABC transporter" evidence="13">
    <location>
        <begin position="320"/>
        <end position="557"/>
    </location>
</feature>
<protein>
    <recommendedName>
        <fullName evidence="11">ATP-binding protein Uup</fullName>
        <ecNumber evidence="11">3.6.1.-</ecNumber>
    </recommendedName>
</protein>
<evidence type="ECO:0000256" key="7">
    <source>
        <dbReference type="ARBA" id="ARBA00023125"/>
    </source>
</evidence>
<name>A0AA37SWV3_9ALTE</name>
<comment type="subcellular location">
    <subcellularLocation>
        <location evidence="11">Cytoplasm</location>
    </subcellularLocation>
    <text evidence="11">Associates with ribosomes.</text>
</comment>
<dbReference type="InterPro" id="IPR032524">
    <property type="entry name" value="ABC_tran_C"/>
</dbReference>